<name>A0ABW6K736_9BACI</name>
<gene>
    <name evidence="2" type="ORF">ACFYKX_05120</name>
</gene>
<keyword evidence="1" id="KW-0812">Transmembrane</keyword>
<evidence type="ECO:0000256" key="1">
    <source>
        <dbReference type="SAM" id="Phobius"/>
    </source>
</evidence>
<comment type="caution">
    <text evidence="2">The sequence shown here is derived from an EMBL/GenBank/DDBJ whole genome shotgun (WGS) entry which is preliminary data.</text>
</comment>
<evidence type="ECO:0000313" key="2">
    <source>
        <dbReference type="EMBL" id="MFE8700003.1"/>
    </source>
</evidence>
<evidence type="ECO:0000313" key="3">
    <source>
        <dbReference type="Proteomes" id="UP001601059"/>
    </source>
</evidence>
<feature type="transmembrane region" description="Helical" evidence="1">
    <location>
        <begin position="6"/>
        <end position="25"/>
    </location>
</feature>
<keyword evidence="3" id="KW-1185">Reference proteome</keyword>
<organism evidence="2 3">
    <name type="scientific">Cytobacillus spartinae</name>
    <dbReference type="NCBI Taxonomy" id="3299023"/>
    <lineage>
        <taxon>Bacteria</taxon>
        <taxon>Bacillati</taxon>
        <taxon>Bacillota</taxon>
        <taxon>Bacilli</taxon>
        <taxon>Bacillales</taxon>
        <taxon>Bacillaceae</taxon>
        <taxon>Cytobacillus</taxon>
    </lineage>
</organism>
<dbReference type="EMBL" id="JBIACK010000001">
    <property type="protein sequence ID" value="MFE8700003.1"/>
    <property type="molecule type" value="Genomic_DNA"/>
</dbReference>
<sequence length="96" mass="10708">MDLVIYIGFVIASFMISLCSGLYVLKRNLKVATAWVYSFSQCVVIMCAGLLWWSNMDSTVISQHVGVVGYLGAMMGIAFINYMALTYSKVRKADNF</sequence>
<accession>A0ABW6K736</accession>
<feature type="transmembrane region" description="Helical" evidence="1">
    <location>
        <begin position="32"/>
        <end position="53"/>
    </location>
</feature>
<reference evidence="2 3" key="1">
    <citation type="submission" date="2024-08" db="EMBL/GenBank/DDBJ databases">
        <title>Two novel Cytobacillus novel species.</title>
        <authorList>
            <person name="Liu G."/>
        </authorList>
    </citation>
    <scope>NUCLEOTIDE SEQUENCE [LARGE SCALE GENOMIC DNA]</scope>
    <source>
        <strain evidence="2 3">FJAT-54145</strain>
    </source>
</reference>
<evidence type="ECO:0008006" key="4">
    <source>
        <dbReference type="Google" id="ProtNLM"/>
    </source>
</evidence>
<keyword evidence="1" id="KW-1133">Transmembrane helix</keyword>
<proteinExistence type="predicted"/>
<dbReference type="Proteomes" id="UP001601059">
    <property type="component" value="Unassembled WGS sequence"/>
</dbReference>
<keyword evidence="1" id="KW-0472">Membrane</keyword>
<protein>
    <recommendedName>
        <fullName evidence="4">YesK-like protein</fullName>
    </recommendedName>
</protein>
<feature type="transmembrane region" description="Helical" evidence="1">
    <location>
        <begin position="65"/>
        <end position="85"/>
    </location>
</feature>
<dbReference type="RefSeq" id="WP_389358681.1">
    <property type="nucleotide sequence ID" value="NZ_JBIACK010000001.1"/>
</dbReference>